<dbReference type="AlphaFoldDB" id="A0A6V7R4I7"/>
<dbReference type="GO" id="GO:0005737">
    <property type="term" value="C:cytoplasm"/>
    <property type="evidence" value="ECO:0007669"/>
    <property type="project" value="UniProtKB-SubCell"/>
</dbReference>
<dbReference type="GO" id="GO:0009432">
    <property type="term" value="P:SOS response"/>
    <property type="evidence" value="ECO:0007669"/>
    <property type="project" value="UniProtKB-UniRule"/>
</dbReference>
<protein>
    <recommendedName>
        <fullName evidence="3 12">DNA replication and repair protein RecF</fullName>
    </recommendedName>
</protein>
<dbReference type="GO" id="GO:0000731">
    <property type="term" value="P:DNA synthesis involved in DNA repair"/>
    <property type="evidence" value="ECO:0007669"/>
    <property type="project" value="TreeGrafter"/>
</dbReference>
<dbReference type="InterPro" id="IPR018078">
    <property type="entry name" value="DNA-binding_RecF_CS"/>
</dbReference>
<dbReference type="PANTHER" id="PTHR32182:SF0">
    <property type="entry name" value="DNA REPLICATION AND REPAIR PROTEIN RECF"/>
    <property type="match status" value="1"/>
</dbReference>
<dbReference type="FunFam" id="1.20.1050.90:FF:000002">
    <property type="entry name" value="DNA replication and repair protein RecF"/>
    <property type="match status" value="1"/>
</dbReference>
<dbReference type="InterPro" id="IPR003395">
    <property type="entry name" value="RecF/RecN/SMC_N"/>
</dbReference>
<sequence>MRLKEIELSDFRNYESLSLTFHDKLNVFIGQNAQGKTNLLEAIYFLSLSKSHRTPRDREMIRFNAEEAYISGRVENLRSTIPLSLAITKKGKRAKVNHLEMSKLSEYIGHLNCVLFAPEDLEIVKGAPQVRRTFIDIECGQISKVYLAHLSNYKRLLQQKNQYLKERHVDSVMISVLNEQLSVEAAEVIKKRADFIKTLSKYAKRIHSDISNGIETLTVNYHPNIKYDDDNKDALSAFILEEYEKNIDKEIERRQTLIGPHRDDIKFLINGFDVQTYGSQGQQRSTALSLKLAELDVIKEEIGEYPILLLDDVLSELDESRQAHLLTSIRDRVQTFVTTTSISDINHQIMDDMKLYTVNKGTVKI</sequence>
<comment type="similarity">
    <text evidence="2 12 13">Belongs to the RecF family.</text>
</comment>
<keyword evidence="7 12" id="KW-0227">DNA damage</keyword>
<evidence type="ECO:0000256" key="6">
    <source>
        <dbReference type="ARBA" id="ARBA00022741"/>
    </source>
</evidence>
<reference evidence="15 16" key="1">
    <citation type="submission" date="2020-07" db="EMBL/GenBank/DDBJ databases">
        <authorList>
            <person name="Criscuolo A."/>
        </authorList>
    </citation>
    <scope>NUCLEOTIDE SEQUENCE [LARGE SCALE GENOMIC DNA]</scope>
    <source>
        <strain evidence="15">CIP107946</strain>
    </source>
</reference>
<keyword evidence="5 12" id="KW-0235">DNA replication</keyword>
<accession>A0A6V7R4I7</accession>
<comment type="subcellular location">
    <subcellularLocation>
        <location evidence="1 12 13">Cytoplasm</location>
    </subcellularLocation>
</comment>
<evidence type="ECO:0000256" key="9">
    <source>
        <dbReference type="ARBA" id="ARBA00023125"/>
    </source>
</evidence>
<comment type="function">
    <text evidence="12 13">The RecF protein is involved in DNA metabolism; it is required for DNA replication and normal SOS inducibility. RecF binds preferentially to single-stranded, linear DNA. It also seems to bind ATP.</text>
</comment>
<dbReference type="InterPro" id="IPR027417">
    <property type="entry name" value="P-loop_NTPase"/>
</dbReference>
<feature type="domain" description="RecF/RecN/SMC N-terminal" evidence="14">
    <location>
        <begin position="3"/>
        <end position="345"/>
    </location>
</feature>
<dbReference type="EMBL" id="CAJEWB010000005">
    <property type="protein sequence ID" value="CAD2072347.1"/>
    <property type="molecule type" value="Genomic_DNA"/>
</dbReference>
<evidence type="ECO:0000256" key="2">
    <source>
        <dbReference type="ARBA" id="ARBA00008016"/>
    </source>
</evidence>
<dbReference type="PROSITE" id="PS00617">
    <property type="entry name" value="RECF_1"/>
    <property type="match status" value="1"/>
</dbReference>
<dbReference type="GO" id="GO:0003697">
    <property type="term" value="F:single-stranded DNA binding"/>
    <property type="evidence" value="ECO:0007669"/>
    <property type="project" value="UniProtKB-UniRule"/>
</dbReference>
<evidence type="ECO:0000256" key="1">
    <source>
        <dbReference type="ARBA" id="ARBA00004496"/>
    </source>
</evidence>
<evidence type="ECO:0000259" key="14">
    <source>
        <dbReference type="Pfam" id="PF02463"/>
    </source>
</evidence>
<dbReference type="Pfam" id="PF02463">
    <property type="entry name" value="SMC_N"/>
    <property type="match status" value="1"/>
</dbReference>
<evidence type="ECO:0000256" key="13">
    <source>
        <dbReference type="RuleBase" id="RU000578"/>
    </source>
</evidence>
<dbReference type="PROSITE" id="PS00618">
    <property type="entry name" value="RECF_2"/>
    <property type="match status" value="1"/>
</dbReference>
<comment type="caution">
    <text evidence="15">The sequence shown here is derived from an EMBL/GenBank/DDBJ whole genome shotgun (WGS) entry which is preliminary data.</text>
</comment>
<evidence type="ECO:0000313" key="15">
    <source>
        <dbReference type="EMBL" id="CAD2072347.1"/>
    </source>
</evidence>
<dbReference type="InterPro" id="IPR042174">
    <property type="entry name" value="RecF_2"/>
</dbReference>
<evidence type="ECO:0000256" key="5">
    <source>
        <dbReference type="ARBA" id="ARBA00022705"/>
    </source>
</evidence>
<evidence type="ECO:0000256" key="3">
    <source>
        <dbReference type="ARBA" id="ARBA00020170"/>
    </source>
</evidence>
<organism evidence="15 16">
    <name type="scientific">Phocicoccus pinnipedialis</name>
    <dbReference type="NCBI Taxonomy" id="110845"/>
    <lineage>
        <taxon>Bacteria</taxon>
        <taxon>Bacillati</taxon>
        <taxon>Bacillota</taxon>
        <taxon>Bacilli</taxon>
        <taxon>Bacillales</taxon>
        <taxon>Salinicoccaceae</taxon>
        <taxon>Phocicoccus</taxon>
    </lineage>
</organism>
<keyword evidence="11 12" id="KW-0742">SOS response</keyword>
<evidence type="ECO:0000313" key="16">
    <source>
        <dbReference type="Proteomes" id="UP000588186"/>
    </source>
</evidence>
<evidence type="ECO:0000256" key="11">
    <source>
        <dbReference type="ARBA" id="ARBA00023236"/>
    </source>
</evidence>
<evidence type="ECO:0000256" key="8">
    <source>
        <dbReference type="ARBA" id="ARBA00022840"/>
    </source>
</evidence>
<dbReference type="Proteomes" id="UP000588186">
    <property type="component" value="Unassembled WGS sequence"/>
</dbReference>
<dbReference type="CDD" id="cd03242">
    <property type="entry name" value="ABC_RecF"/>
    <property type="match status" value="1"/>
</dbReference>
<dbReference type="PANTHER" id="PTHR32182">
    <property type="entry name" value="DNA REPLICATION AND REPAIR PROTEIN RECF"/>
    <property type="match status" value="1"/>
</dbReference>
<dbReference type="RefSeq" id="WP_186076463.1">
    <property type="nucleotide sequence ID" value="NZ_CAJEWB010000005.1"/>
</dbReference>
<keyword evidence="4 12" id="KW-0963">Cytoplasm</keyword>
<keyword evidence="10 12" id="KW-0234">DNA repair</keyword>
<dbReference type="Gene3D" id="3.40.50.300">
    <property type="entry name" value="P-loop containing nucleotide triphosphate hydrolases"/>
    <property type="match status" value="1"/>
</dbReference>
<dbReference type="GO" id="GO:0006302">
    <property type="term" value="P:double-strand break repair"/>
    <property type="evidence" value="ECO:0007669"/>
    <property type="project" value="TreeGrafter"/>
</dbReference>
<keyword evidence="16" id="KW-1185">Reference proteome</keyword>
<feature type="binding site" evidence="12">
    <location>
        <begin position="30"/>
        <end position="37"/>
    </location>
    <ligand>
        <name>ATP</name>
        <dbReference type="ChEBI" id="CHEBI:30616"/>
    </ligand>
</feature>
<dbReference type="GO" id="GO:0005524">
    <property type="term" value="F:ATP binding"/>
    <property type="evidence" value="ECO:0007669"/>
    <property type="project" value="UniProtKB-UniRule"/>
</dbReference>
<keyword evidence="8 12" id="KW-0067">ATP-binding</keyword>
<evidence type="ECO:0000256" key="12">
    <source>
        <dbReference type="HAMAP-Rule" id="MF_00365"/>
    </source>
</evidence>
<dbReference type="HAMAP" id="MF_00365">
    <property type="entry name" value="RecF"/>
    <property type="match status" value="1"/>
</dbReference>
<keyword evidence="9 12" id="KW-0238">DNA-binding</keyword>
<evidence type="ECO:0000256" key="7">
    <source>
        <dbReference type="ARBA" id="ARBA00022763"/>
    </source>
</evidence>
<gene>
    <name evidence="12 15" type="primary">recF</name>
    <name evidence="15" type="ORF">JEOPIN946_00445</name>
</gene>
<dbReference type="Gene3D" id="1.20.1050.90">
    <property type="entry name" value="RecF/RecN/SMC, N-terminal domain"/>
    <property type="match status" value="1"/>
</dbReference>
<evidence type="ECO:0000256" key="10">
    <source>
        <dbReference type="ARBA" id="ARBA00023204"/>
    </source>
</evidence>
<dbReference type="NCBIfam" id="TIGR00611">
    <property type="entry name" value="recf"/>
    <property type="match status" value="1"/>
</dbReference>
<evidence type="ECO:0000256" key="4">
    <source>
        <dbReference type="ARBA" id="ARBA00022490"/>
    </source>
</evidence>
<dbReference type="SUPFAM" id="SSF52540">
    <property type="entry name" value="P-loop containing nucleoside triphosphate hydrolases"/>
    <property type="match status" value="1"/>
</dbReference>
<dbReference type="InterPro" id="IPR001238">
    <property type="entry name" value="DNA-binding_RecF"/>
</dbReference>
<name>A0A6V7R4I7_9BACL</name>
<keyword evidence="6 12" id="KW-0547">Nucleotide-binding</keyword>
<proteinExistence type="inferred from homology"/>
<dbReference type="GO" id="GO:0006260">
    <property type="term" value="P:DNA replication"/>
    <property type="evidence" value="ECO:0007669"/>
    <property type="project" value="UniProtKB-UniRule"/>
</dbReference>